<protein>
    <submittedName>
        <fullName evidence="1">Uncharacterized protein</fullName>
    </submittedName>
</protein>
<reference evidence="1" key="1">
    <citation type="journal article" date="2016" name="Proc. Natl. Acad. Sci. U.S.A.">
        <title>Lipid metabolic changes in an early divergent fungus govern the establishment of a mutualistic symbiosis with endobacteria.</title>
        <authorList>
            <person name="Lastovetsky O.A."/>
            <person name="Gaspar M.L."/>
            <person name="Mondo S.J."/>
            <person name="LaButti K.M."/>
            <person name="Sandor L."/>
            <person name="Grigoriev I.V."/>
            <person name="Henry S.A."/>
            <person name="Pawlowska T.E."/>
        </authorList>
    </citation>
    <scope>NUCLEOTIDE SEQUENCE [LARGE SCALE GENOMIC DNA]</scope>
    <source>
        <strain evidence="1">ATCC 52814</strain>
    </source>
</reference>
<dbReference type="AlphaFoldDB" id="A0A1X0QLL8"/>
<accession>A0A1X0QLL8</accession>
<feature type="non-terminal residue" evidence="1">
    <location>
        <position position="1"/>
    </location>
</feature>
<proteinExistence type="predicted"/>
<name>A0A1X0QLL8_RHIZD</name>
<organism evidence="1">
    <name type="scientific">Rhizopus microsporus var. microsporus</name>
    <dbReference type="NCBI Taxonomy" id="86635"/>
    <lineage>
        <taxon>Eukaryota</taxon>
        <taxon>Fungi</taxon>
        <taxon>Fungi incertae sedis</taxon>
        <taxon>Mucoromycota</taxon>
        <taxon>Mucoromycotina</taxon>
        <taxon>Mucoromycetes</taxon>
        <taxon>Mucorales</taxon>
        <taxon>Mucorineae</taxon>
        <taxon>Rhizopodaceae</taxon>
        <taxon>Rhizopus</taxon>
    </lineage>
</organism>
<dbReference type="EMBL" id="KV922408">
    <property type="protein sequence ID" value="ORE00670.1"/>
    <property type="molecule type" value="Genomic_DNA"/>
</dbReference>
<dbReference type="Proteomes" id="UP000242414">
    <property type="component" value="Unassembled WGS sequence"/>
</dbReference>
<sequence length="72" mass="8242">IQQTASVESKVINTGADVRIWPPLPIIPLPPLQELTVQVFNQVHQAQMFPKSWQELKVRFLTKKGDFTSLRT</sequence>
<dbReference type="VEuPathDB" id="FungiDB:BCV72DRAFT_218689"/>
<evidence type="ECO:0000313" key="1">
    <source>
        <dbReference type="EMBL" id="ORE00670.1"/>
    </source>
</evidence>
<gene>
    <name evidence="1" type="ORF">BCV72DRAFT_218689</name>
</gene>